<keyword evidence="5" id="KW-0411">Iron-sulfur</keyword>
<dbReference type="PANTHER" id="PTHR44379:SF2">
    <property type="entry name" value="BLR6218 PROTEIN"/>
    <property type="match status" value="1"/>
</dbReference>
<evidence type="ECO:0000313" key="8">
    <source>
        <dbReference type="Proteomes" id="UP000077857"/>
    </source>
</evidence>
<organism evidence="7 8">
    <name type="scientific">Methylomonas koyamae</name>
    <dbReference type="NCBI Taxonomy" id="702114"/>
    <lineage>
        <taxon>Bacteria</taxon>
        <taxon>Pseudomonadati</taxon>
        <taxon>Pseudomonadota</taxon>
        <taxon>Gammaproteobacteria</taxon>
        <taxon>Methylococcales</taxon>
        <taxon>Methylococcaceae</taxon>
        <taxon>Methylomonas</taxon>
    </lineage>
</organism>
<gene>
    <name evidence="7" type="ORF">A1507_03490</name>
</gene>
<evidence type="ECO:0000259" key="6">
    <source>
        <dbReference type="PROSITE" id="PS51085"/>
    </source>
</evidence>
<dbReference type="OrthoDB" id="9775084at2"/>
<feature type="domain" description="2Fe-2S ferredoxin-type" evidence="6">
    <location>
        <begin position="1"/>
        <end position="76"/>
    </location>
</feature>
<accession>A0A177N083</accession>
<dbReference type="InterPro" id="IPR002888">
    <property type="entry name" value="2Fe-2S-bd"/>
</dbReference>
<dbReference type="InterPro" id="IPR036010">
    <property type="entry name" value="2Fe-2S_ferredoxin-like_sf"/>
</dbReference>
<protein>
    <submittedName>
        <fullName evidence="7">(2Fe-2S)-binding protein</fullName>
    </submittedName>
</protein>
<evidence type="ECO:0000256" key="1">
    <source>
        <dbReference type="ARBA" id="ARBA00022714"/>
    </source>
</evidence>
<dbReference type="GO" id="GO:0016491">
    <property type="term" value="F:oxidoreductase activity"/>
    <property type="evidence" value="ECO:0007669"/>
    <property type="project" value="UniProtKB-KW"/>
</dbReference>
<dbReference type="FunFam" id="3.10.20.30:FF:000020">
    <property type="entry name" value="Xanthine dehydrogenase iron-sulfur subunit"/>
    <property type="match status" value="1"/>
</dbReference>
<dbReference type="InterPro" id="IPR051452">
    <property type="entry name" value="Diverse_Oxidoreductases"/>
</dbReference>
<dbReference type="PROSITE" id="PS51085">
    <property type="entry name" value="2FE2S_FER_2"/>
    <property type="match status" value="1"/>
</dbReference>
<dbReference type="EMBL" id="LUUJ01000123">
    <property type="protein sequence ID" value="OAI11271.1"/>
    <property type="molecule type" value="Genomic_DNA"/>
</dbReference>
<name>A0A177N083_9GAMM</name>
<evidence type="ECO:0000313" key="7">
    <source>
        <dbReference type="EMBL" id="OAI11271.1"/>
    </source>
</evidence>
<dbReference type="PROSITE" id="PS00197">
    <property type="entry name" value="2FE2S_FER_1"/>
    <property type="match status" value="1"/>
</dbReference>
<evidence type="ECO:0000256" key="3">
    <source>
        <dbReference type="ARBA" id="ARBA00023002"/>
    </source>
</evidence>
<dbReference type="Gene3D" id="1.10.150.120">
    <property type="entry name" value="[2Fe-2S]-binding domain"/>
    <property type="match status" value="1"/>
</dbReference>
<dbReference type="AlphaFoldDB" id="A0A177N083"/>
<dbReference type="Gene3D" id="3.10.20.30">
    <property type="match status" value="1"/>
</dbReference>
<comment type="caution">
    <text evidence="7">The sequence shown here is derived from an EMBL/GenBank/DDBJ whole genome shotgun (WGS) entry which is preliminary data.</text>
</comment>
<dbReference type="Pfam" id="PF00111">
    <property type="entry name" value="Fer2"/>
    <property type="match status" value="1"/>
</dbReference>
<dbReference type="InterPro" id="IPR036884">
    <property type="entry name" value="2Fe-2S-bd_dom_sf"/>
</dbReference>
<dbReference type="SUPFAM" id="SSF54292">
    <property type="entry name" value="2Fe-2S ferredoxin-like"/>
    <property type="match status" value="1"/>
</dbReference>
<dbReference type="InterPro" id="IPR006058">
    <property type="entry name" value="2Fe2S_fd_BS"/>
</dbReference>
<dbReference type="Pfam" id="PF01799">
    <property type="entry name" value="Fer2_2"/>
    <property type="match status" value="1"/>
</dbReference>
<dbReference type="InterPro" id="IPR012675">
    <property type="entry name" value="Beta-grasp_dom_sf"/>
</dbReference>
<dbReference type="RefSeq" id="WP_064042400.1">
    <property type="nucleotide sequence ID" value="NZ_LUUJ01000123.1"/>
</dbReference>
<reference evidence="7 8" key="1">
    <citation type="submission" date="2016-03" db="EMBL/GenBank/DDBJ databases">
        <authorList>
            <person name="Ploux O."/>
        </authorList>
    </citation>
    <scope>NUCLEOTIDE SEQUENCE [LARGE SCALE GENOMIC DNA]</scope>
    <source>
        <strain evidence="7 8">R-45378</strain>
    </source>
</reference>
<keyword evidence="3" id="KW-0560">Oxidoreductase</keyword>
<keyword evidence="2" id="KW-0479">Metal-binding</keyword>
<dbReference type="GO" id="GO:0046872">
    <property type="term" value="F:metal ion binding"/>
    <property type="evidence" value="ECO:0007669"/>
    <property type="project" value="UniProtKB-KW"/>
</dbReference>
<evidence type="ECO:0000256" key="5">
    <source>
        <dbReference type="ARBA" id="ARBA00023014"/>
    </source>
</evidence>
<dbReference type="GO" id="GO:0051537">
    <property type="term" value="F:2 iron, 2 sulfur cluster binding"/>
    <property type="evidence" value="ECO:0007669"/>
    <property type="project" value="UniProtKB-KW"/>
</dbReference>
<evidence type="ECO:0000256" key="4">
    <source>
        <dbReference type="ARBA" id="ARBA00023004"/>
    </source>
</evidence>
<dbReference type="Proteomes" id="UP000077857">
    <property type="component" value="Unassembled WGS sequence"/>
</dbReference>
<dbReference type="InterPro" id="IPR001041">
    <property type="entry name" value="2Fe-2S_ferredoxin-type"/>
</dbReference>
<proteinExistence type="predicted"/>
<dbReference type="PANTHER" id="PTHR44379">
    <property type="entry name" value="OXIDOREDUCTASE WITH IRON-SULFUR SUBUNIT"/>
    <property type="match status" value="1"/>
</dbReference>
<dbReference type="SUPFAM" id="SSF47741">
    <property type="entry name" value="CO dehydrogenase ISP C-domain like"/>
    <property type="match status" value="1"/>
</dbReference>
<dbReference type="CDD" id="cd00207">
    <property type="entry name" value="fer2"/>
    <property type="match status" value="1"/>
</dbReference>
<evidence type="ECO:0000256" key="2">
    <source>
        <dbReference type="ARBA" id="ARBA00022723"/>
    </source>
</evidence>
<keyword evidence="4" id="KW-0408">Iron</keyword>
<keyword evidence="1" id="KW-0001">2Fe-2S</keyword>
<sequence>MTILNINGKRRKTQLPADTPLLWLLRDELGLTGTKFGCGIAMCGACTVHLDGQPTRACVTSISAAEGKSIVTIEAIGQDATGKKVQETWLELCVPQCGYCQSGQIMAATALLKQKPQPDDADIDKAMSGNICRCGTYPRIRAAIKQAAGQAEAKS</sequence>